<accession>A0A267MLV4</accession>
<keyword evidence="5 6" id="KW-0472">Membrane</keyword>
<dbReference type="EMBL" id="NIBG01000002">
    <property type="protein sequence ID" value="PAB60581.1"/>
    <property type="molecule type" value="Genomic_DNA"/>
</dbReference>
<dbReference type="PANTHER" id="PTHR34697">
    <property type="entry name" value="PHOSPHATIDYLGLYCEROL LYSYLTRANSFERASE"/>
    <property type="match status" value="1"/>
</dbReference>
<evidence type="ECO:0000313" key="8">
    <source>
        <dbReference type="EMBL" id="PAB60581.1"/>
    </source>
</evidence>
<keyword evidence="4 6" id="KW-1133">Transmembrane helix</keyword>
<dbReference type="AlphaFoldDB" id="A0A267MLV4"/>
<dbReference type="PANTHER" id="PTHR34697:SF2">
    <property type="entry name" value="PHOSPHATIDYLGLYCEROL LYSYLTRANSFERASE"/>
    <property type="match status" value="1"/>
</dbReference>
<keyword evidence="3 6" id="KW-0812">Transmembrane</keyword>
<dbReference type="InterPro" id="IPR024320">
    <property type="entry name" value="LPG_synthase_C"/>
</dbReference>
<feature type="transmembrane region" description="Helical" evidence="6">
    <location>
        <begin position="14"/>
        <end position="38"/>
    </location>
</feature>
<reference evidence="8 9" key="1">
    <citation type="submission" date="2017-06" db="EMBL/GenBank/DDBJ databases">
        <title>Draft genome sequence of anaerobic fermentative bacterium Anaeromicrobium sediminis DY2726D isolated from West Pacific Ocean sediments.</title>
        <authorList>
            <person name="Zeng X."/>
        </authorList>
    </citation>
    <scope>NUCLEOTIDE SEQUENCE [LARGE SCALE GENOMIC DNA]</scope>
    <source>
        <strain evidence="8 9">DY2726D</strain>
    </source>
</reference>
<feature type="transmembrane region" description="Helical" evidence="6">
    <location>
        <begin position="205"/>
        <end position="227"/>
    </location>
</feature>
<dbReference type="Proteomes" id="UP000216024">
    <property type="component" value="Unassembled WGS sequence"/>
</dbReference>
<protein>
    <recommendedName>
        <fullName evidence="7">Phosphatidylglycerol lysyltransferase C-terminal domain-containing protein</fullName>
    </recommendedName>
</protein>
<feature type="transmembrane region" description="Helical" evidence="6">
    <location>
        <begin position="141"/>
        <end position="161"/>
    </location>
</feature>
<evidence type="ECO:0000313" key="9">
    <source>
        <dbReference type="Proteomes" id="UP000216024"/>
    </source>
</evidence>
<evidence type="ECO:0000256" key="2">
    <source>
        <dbReference type="ARBA" id="ARBA00022475"/>
    </source>
</evidence>
<proteinExistence type="predicted"/>
<feature type="domain" description="Phosphatidylglycerol lysyltransferase C-terminal" evidence="7">
    <location>
        <begin position="240"/>
        <end position="537"/>
    </location>
</feature>
<name>A0A267MLV4_9FIRM</name>
<dbReference type="Pfam" id="PF09924">
    <property type="entry name" value="LPG_synthase_C"/>
    <property type="match status" value="1"/>
</dbReference>
<dbReference type="GO" id="GO:0005886">
    <property type="term" value="C:plasma membrane"/>
    <property type="evidence" value="ECO:0007669"/>
    <property type="project" value="UniProtKB-SubCell"/>
</dbReference>
<evidence type="ECO:0000259" key="7">
    <source>
        <dbReference type="Pfam" id="PF09924"/>
    </source>
</evidence>
<dbReference type="GO" id="GO:0016755">
    <property type="term" value="F:aminoacyltransferase activity"/>
    <property type="evidence" value="ECO:0007669"/>
    <property type="project" value="TreeGrafter"/>
</dbReference>
<evidence type="ECO:0000256" key="3">
    <source>
        <dbReference type="ARBA" id="ARBA00022692"/>
    </source>
</evidence>
<evidence type="ECO:0000256" key="6">
    <source>
        <dbReference type="SAM" id="Phobius"/>
    </source>
</evidence>
<dbReference type="InterPro" id="IPR051211">
    <property type="entry name" value="PG_lysyltransferase"/>
</dbReference>
<feature type="transmembrane region" description="Helical" evidence="6">
    <location>
        <begin position="173"/>
        <end position="193"/>
    </location>
</feature>
<sequence>MVTKQALHLKTRMFLINIAIFLILFTGLFYILIGIPHVRYYISFIGEFYSGFLLEEVFLIQILFQVIGLILFIVSYKLHKGLRTAKILAIIICLISLALNLLISRGRFSLISVLQIYVISVLMVYGKHFRKNSNPPTKKTGLIVGGFIVLFLIFNSSLNILFFKNYYDNVSNFFHALLHTLSLIFLGHISDPYKLPKFIMIMEDYIMIINWIGILIGLVLILKPFIYKPNINTREKNSIRELLTLYGTNPNSYVALEKDKTYFFPKNNFSAISYKIASDVAVCACDPLCDRQDFNILIDSFKSYCNREHLNICFLNVTNRFIDKFKKADFGVIKSGEDPMFDLSSYEYEGKKGAKLRQNLNNAHRNNIQVFEYEPLKRRNLFIEEQIDDITKEWLSIKEGNELTFMLGSTSLDNPMDRRYFLGKDNNGKIQGFVVFVPFLNKSGYYADVIRRRIDAPTGTMESIIISAFEKLKNEKVKWASLGVCPLNDISSTHTKTTGTLLQYVYENLNKFYDYKNLYQYKKKFAPTHWEDRYIVYYPGKFTPKMAYSIMKTQNPKGVSDYMLTQLKELYSHLKEKEERKNISSSIK</sequence>
<organism evidence="8 9">
    <name type="scientific">Anaeromicrobium sediminis</name>
    <dbReference type="NCBI Taxonomy" id="1478221"/>
    <lineage>
        <taxon>Bacteria</taxon>
        <taxon>Bacillati</taxon>
        <taxon>Bacillota</taxon>
        <taxon>Clostridia</taxon>
        <taxon>Peptostreptococcales</taxon>
        <taxon>Thermotaleaceae</taxon>
        <taxon>Anaeromicrobium</taxon>
    </lineage>
</organism>
<comment type="subcellular location">
    <subcellularLocation>
        <location evidence="1">Cell membrane</location>
        <topology evidence="1">Multi-pass membrane protein</topology>
    </subcellularLocation>
</comment>
<keyword evidence="9" id="KW-1185">Reference proteome</keyword>
<comment type="caution">
    <text evidence="8">The sequence shown here is derived from an EMBL/GenBank/DDBJ whole genome shotgun (WGS) entry which is preliminary data.</text>
</comment>
<gene>
    <name evidence="8" type="ORF">CCE28_03290</name>
</gene>
<keyword evidence="2" id="KW-1003">Cell membrane</keyword>
<evidence type="ECO:0000256" key="1">
    <source>
        <dbReference type="ARBA" id="ARBA00004651"/>
    </source>
</evidence>
<dbReference type="GO" id="GO:0055091">
    <property type="term" value="P:phospholipid homeostasis"/>
    <property type="evidence" value="ECO:0007669"/>
    <property type="project" value="TreeGrafter"/>
</dbReference>
<evidence type="ECO:0000256" key="4">
    <source>
        <dbReference type="ARBA" id="ARBA00022989"/>
    </source>
</evidence>
<dbReference type="RefSeq" id="WP_095130966.1">
    <property type="nucleotide sequence ID" value="NZ_NIBG01000002.1"/>
</dbReference>
<evidence type="ECO:0000256" key="5">
    <source>
        <dbReference type="ARBA" id="ARBA00023136"/>
    </source>
</evidence>
<feature type="transmembrane region" description="Helical" evidence="6">
    <location>
        <begin position="58"/>
        <end position="78"/>
    </location>
</feature>
<feature type="transmembrane region" description="Helical" evidence="6">
    <location>
        <begin position="109"/>
        <end position="129"/>
    </location>
</feature>
<dbReference type="OrthoDB" id="145485at2"/>